<sequence length="26" mass="3134">MIFLYALLLEDEVLYINQAIYPVYIL</sequence>
<name>A0A382KVR3_9ZZZZ</name>
<gene>
    <name evidence="1" type="ORF">METZ01_LOCUS280497</name>
</gene>
<proteinExistence type="predicted"/>
<dbReference type="AlphaFoldDB" id="A0A382KVR3"/>
<organism evidence="1">
    <name type="scientific">marine metagenome</name>
    <dbReference type="NCBI Taxonomy" id="408172"/>
    <lineage>
        <taxon>unclassified sequences</taxon>
        <taxon>metagenomes</taxon>
        <taxon>ecological metagenomes</taxon>
    </lineage>
</organism>
<protein>
    <submittedName>
        <fullName evidence="1">Uncharacterized protein</fullName>
    </submittedName>
</protein>
<dbReference type="EMBL" id="UINC01082664">
    <property type="protein sequence ID" value="SVC27643.1"/>
    <property type="molecule type" value="Genomic_DNA"/>
</dbReference>
<evidence type="ECO:0000313" key="1">
    <source>
        <dbReference type="EMBL" id="SVC27643.1"/>
    </source>
</evidence>
<accession>A0A382KVR3</accession>
<reference evidence="1" key="1">
    <citation type="submission" date="2018-05" db="EMBL/GenBank/DDBJ databases">
        <authorList>
            <person name="Lanie J.A."/>
            <person name="Ng W.-L."/>
            <person name="Kazmierczak K.M."/>
            <person name="Andrzejewski T.M."/>
            <person name="Davidsen T.M."/>
            <person name="Wayne K.J."/>
            <person name="Tettelin H."/>
            <person name="Glass J.I."/>
            <person name="Rusch D."/>
            <person name="Podicherti R."/>
            <person name="Tsui H.-C.T."/>
            <person name="Winkler M.E."/>
        </authorList>
    </citation>
    <scope>NUCLEOTIDE SEQUENCE</scope>
</reference>